<organism evidence="2 3">
    <name type="scientific">Canna indica</name>
    <name type="common">Indian-shot</name>
    <dbReference type="NCBI Taxonomy" id="4628"/>
    <lineage>
        <taxon>Eukaryota</taxon>
        <taxon>Viridiplantae</taxon>
        <taxon>Streptophyta</taxon>
        <taxon>Embryophyta</taxon>
        <taxon>Tracheophyta</taxon>
        <taxon>Spermatophyta</taxon>
        <taxon>Magnoliopsida</taxon>
        <taxon>Liliopsida</taxon>
        <taxon>Zingiberales</taxon>
        <taxon>Cannaceae</taxon>
        <taxon>Canna</taxon>
    </lineage>
</organism>
<dbReference type="Proteomes" id="UP001327560">
    <property type="component" value="Chromosome 5"/>
</dbReference>
<gene>
    <name evidence="2" type="ORF">Cni_G16431</name>
</gene>
<accession>A0AAQ3KG19</accession>
<dbReference type="EMBL" id="CP136894">
    <property type="protein sequence ID" value="WOL07684.1"/>
    <property type="molecule type" value="Genomic_DNA"/>
</dbReference>
<proteinExistence type="predicted"/>
<keyword evidence="3" id="KW-1185">Reference proteome</keyword>
<protein>
    <submittedName>
        <fullName evidence="2">Uncharacterized protein</fullName>
    </submittedName>
</protein>
<feature type="compositionally biased region" description="Gly residues" evidence="1">
    <location>
        <begin position="1"/>
        <end position="22"/>
    </location>
</feature>
<name>A0AAQ3KG19_9LILI</name>
<evidence type="ECO:0000313" key="2">
    <source>
        <dbReference type="EMBL" id="WOL07684.1"/>
    </source>
</evidence>
<feature type="region of interest" description="Disordered" evidence="1">
    <location>
        <begin position="1"/>
        <end position="33"/>
    </location>
</feature>
<evidence type="ECO:0000313" key="3">
    <source>
        <dbReference type="Proteomes" id="UP001327560"/>
    </source>
</evidence>
<evidence type="ECO:0000256" key="1">
    <source>
        <dbReference type="SAM" id="MobiDB-lite"/>
    </source>
</evidence>
<reference evidence="2 3" key="1">
    <citation type="submission" date="2023-10" db="EMBL/GenBank/DDBJ databases">
        <title>Chromosome-scale genome assembly provides insights into flower coloration mechanisms of Canna indica.</title>
        <authorList>
            <person name="Li C."/>
        </authorList>
    </citation>
    <scope>NUCLEOTIDE SEQUENCE [LARGE SCALE GENOMIC DNA]</scope>
    <source>
        <tissue evidence="2">Flower</tissue>
    </source>
</reference>
<sequence length="211" mass="22855">MDVEVQGGGRLGSDAGGDGSSKGGDEQQLGKAILERRRRVTSFFYRMAGAKPSSTSTCTSPPSSPWHSCKYPRTHSFRKDYHHKGDRDFNPLLSDSSEASAADDVDVVIRGLKSNDQFFFEPAGGSRSVVDQERDHVVAANTIVPFEGSIAMAVDSILGFQGVSMAHDGAWGEGLGVDGGDDAVVLEDEQEEDFSFQVEIEDEDEDEDDDR</sequence>
<feature type="region of interest" description="Disordered" evidence="1">
    <location>
        <begin position="190"/>
        <end position="211"/>
    </location>
</feature>
<dbReference type="AlphaFoldDB" id="A0AAQ3KG19"/>